<comment type="cofactor">
    <cofactor evidence="10">
        <name>corrinoid</name>
        <dbReference type="ChEBI" id="CHEBI:33913"/>
    </cofactor>
</comment>
<feature type="domain" description="4Fe-4S ferredoxin-type" evidence="11">
    <location>
        <begin position="365"/>
        <end position="394"/>
    </location>
</feature>
<keyword evidence="6" id="KW-0677">Repeat</keyword>
<dbReference type="Pfam" id="PF13484">
    <property type="entry name" value="Fer4_16"/>
    <property type="match status" value="1"/>
</dbReference>
<evidence type="ECO:0000313" key="13">
    <source>
        <dbReference type="Proteomes" id="UP000293562"/>
    </source>
</evidence>
<name>A0A4Q7VKI3_9BACT</name>
<dbReference type="Proteomes" id="UP000293562">
    <property type="component" value="Unassembled WGS sequence"/>
</dbReference>
<comment type="caution">
    <text evidence="12">The sequence shown here is derived from an EMBL/GenBank/DDBJ whole genome shotgun (WGS) entry which is preliminary data.</text>
</comment>
<evidence type="ECO:0000256" key="2">
    <source>
        <dbReference type="ARBA" id="ARBA00022475"/>
    </source>
</evidence>
<keyword evidence="3" id="KW-0004">4Fe-4S</keyword>
<dbReference type="GO" id="GO:0046872">
    <property type="term" value="F:metal ion binding"/>
    <property type="evidence" value="ECO:0007669"/>
    <property type="project" value="UniProtKB-KW"/>
</dbReference>
<dbReference type="InterPro" id="IPR017896">
    <property type="entry name" value="4Fe4S_Fe-S-bd"/>
</dbReference>
<keyword evidence="4" id="KW-0479">Metal-binding</keyword>
<evidence type="ECO:0000256" key="8">
    <source>
        <dbReference type="ARBA" id="ARBA00023014"/>
    </source>
</evidence>
<evidence type="ECO:0000256" key="10">
    <source>
        <dbReference type="ARBA" id="ARBA00029374"/>
    </source>
</evidence>
<dbReference type="NCBIfam" id="TIGR01409">
    <property type="entry name" value="TAT_signal_seq"/>
    <property type="match status" value="1"/>
</dbReference>
<dbReference type="GO" id="GO:0005886">
    <property type="term" value="C:plasma membrane"/>
    <property type="evidence" value="ECO:0007669"/>
    <property type="project" value="UniProtKB-SubCell"/>
</dbReference>
<evidence type="ECO:0000256" key="5">
    <source>
        <dbReference type="ARBA" id="ARBA00022729"/>
    </source>
</evidence>
<dbReference type="PANTHER" id="PTHR42827">
    <property type="entry name" value="IRON-SULFUR CLUSTER-BINDING PROTEIN-RELATED"/>
    <property type="match status" value="1"/>
</dbReference>
<keyword evidence="9" id="KW-0472">Membrane</keyword>
<evidence type="ECO:0000259" key="11">
    <source>
        <dbReference type="PROSITE" id="PS51379"/>
    </source>
</evidence>
<evidence type="ECO:0000313" key="12">
    <source>
        <dbReference type="EMBL" id="RZT96699.1"/>
    </source>
</evidence>
<dbReference type="EMBL" id="SHKN01000001">
    <property type="protein sequence ID" value="RZT96699.1"/>
    <property type="molecule type" value="Genomic_DNA"/>
</dbReference>
<evidence type="ECO:0000256" key="7">
    <source>
        <dbReference type="ARBA" id="ARBA00023004"/>
    </source>
</evidence>
<dbReference type="PROSITE" id="PS51379">
    <property type="entry name" value="4FE4S_FER_2"/>
    <property type="match status" value="1"/>
</dbReference>
<evidence type="ECO:0000256" key="6">
    <source>
        <dbReference type="ARBA" id="ARBA00022737"/>
    </source>
</evidence>
<accession>A0A4Q7VKI3</accession>
<dbReference type="NCBIfam" id="TIGR02486">
    <property type="entry name" value="RDH"/>
    <property type="match status" value="1"/>
</dbReference>
<dbReference type="PROSITE" id="PS00198">
    <property type="entry name" value="4FE4S_FER_1"/>
    <property type="match status" value="1"/>
</dbReference>
<dbReference type="PANTHER" id="PTHR42827:SF1">
    <property type="entry name" value="IRON-SULFUR CLUSTER-BINDING PROTEIN"/>
    <property type="match status" value="1"/>
</dbReference>
<dbReference type="SUPFAM" id="SSF54862">
    <property type="entry name" value="4Fe-4S ferredoxins"/>
    <property type="match status" value="1"/>
</dbReference>
<keyword evidence="7" id="KW-0408">Iron</keyword>
<evidence type="ECO:0000256" key="9">
    <source>
        <dbReference type="ARBA" id="ARBA00023136"/>
    </source>
</evidence>
<dbReference type="AlphaFoldDB" id="A0A4Q7VKI3"/>
<proteinExistence type="predicted"/>
<comment type="subcellular location">
    <subcellularLocation>
        <location evidence="1">Cell membrane</location>
    </subcellularLocation>
</comment>
<reference evidence="12 13" key="1">
    <citation type="submission" date="2019-02" db="EMBL/GenBank/DDBJ databases">
        <title>Genomic Encyclopedia of Type Strains, Phase IV (KMG-IV): sequencing the most valuable type-strain genomes for metagenomic binning, comparative biology and taxonomic classification.</title>
        <authorList>
            <person name="Goeker M."/>
        </authorList>
    </citation>
    <scope>NUCLEOTIDE SEQUENCE [LARGE SCALE GENOMIC DNA]</scope>
    <source>
        <strain evidence="12 13">DSM 28825</strain>
    </source>
</reference>
<gene>
    <name evidence="12" type="ORF">EV201_1342</name>
</gene>
<dbReference type="OrthoDB" id="9815745at2"/>
<protein>
    <submittedName>
        <fullName evidence="12">Reductive dehalogenase</fullName>
    </submittedName>
</protein>
<dbReference type="PROSITE" id="PS51318">
    <property type="entry name" value="TAT"/>
    <property type="match status" value="1"/>
</dbReference>
<dbReference type="InterPro" id="IPR012832">
    <property type="entry name" value="RDH"/>
</dbReference>
<keyword evidence="13" id="KW-1185">Reference proteome</keyword>
<dbReference type="InterPro" id="IPR006311">
    <property type="entry name" value="TAT_signal"/>
</dbReference>
<evidence type="ECO:0000256" key="4">
    <source>
        <dbReference type="ARBA" id="ARBA00022723"/>
    </source>
</evidence>
<keyword evidence="2" id="KW-1003">Cell membrane</keyword>
<dbReference type="InterPro" id="IPR019546">
    <property type="entry name" value="TAT_signal_bac_arc"/>
</dbReference>
<dbReference type="RefSeq" id="WP_130307671.1">
    <property type="nucleotide sequence ID" value="NZ_SHKN01000001.1"/>
</dbReference>
<keyword evidence="8" id="KW-0411">Iron-sulfur</keyword>
<keyword evidence="5" id="KW-0732">Signal</keyword>
<dbReference type="InterPro" id="IPR017900">
    <property type="entry name" value="4Fe4S_Fe_S_CS"/>
</dbReference>
<organism evidence="12 13">
    <name type="scientific">Ancylomarina subtilis</name>
    <dbReference type="NCBI Taxonomy" id="1639035"/>
    <lineage>
        <taxon>Bacteria</taxon>
        <taxon>Pseudomonadati</taxon>
        <taxon>Bacteroidota</taxon>
        <taxon>Bacteroidia</taxon>
        <taxon>Marinilabiliales</taxon>
        <taxon>Marinifilaceae</taxon>
        <taxon>Ancylomarina</taxon>
    </lineage>
</organism>
<evidence type="ECO:0000256" key="3">
    <source>
        <dbReference type="ARBA" id="ARBA00022485"/>
    </source>
</evidence>
<evidence type="ECO:0000256" key="1">
    <source>
        <dbReference type="ARBA" id="ARBA00004236"/>
    </source>
</evidence>
<dbReference type="Gene3D" id="3.30.70.20">
    <property type="match status" value="1"/>
</dbReference>
<dbReference type="GO" id="GO:0051539">
    <property type="term" value="F:4 iron, 4 sulfur cluster binding"/>
    <property type="evidence" value="ECO:0007669"/>
    <property type="project" value="UniProtKB-KW"/>
</dbReference>
<sequence length="502" mass="55816">MAKKEIKLNENDPAVSRRDFLKIGSAGAVLGAVGLSSITKDAAANRLDKHLVDELVTIHDEFPVEVRADYVPPRNWDHVQYRSFFADAVKAIGEEVDDEIVADGQAFAQKMNFAYDDSKIGYTKTDKALLAGAWAMNNFSAGPSPAGVPDFGVNTWEQKTKKNPHALFDNDYVAKEKATFKSKQEAANQIKRAAKLYGADLVGITRRDKRWDYSKFLNPIPPLARKAFAGPPSPEQLEELHNWGPDKFVTDWSDFPFVPKTVIVMAFEMDYEGISTSPSLVGSAAAGAGYSKMAKTPYQLAVYLKNLGYQAVSAGNDMGLSVPYAIAAGLGEGSRLGQVVSYKYGPRVRLAKVYTDFDFVEYDTPKSFGVMDFCKKCMRCADACPTKAISYDKEPSFDPTHENKDNAWYNIKGVKKYHVDARKCFKLWGELGDDCGMCMASCPYNKPNFWHHRLVDSITAAMPGPVHSFMRQMDEVFGYGNVEDHESIKKFYSPKGKSYDGH</sequence>